<feature type="compositionally biased region" description="Polar residues" evidence="5">
    <location>
        <begin position="744"/>
        <end position="764"/>
    </location>
</feature>
<comment type="caution">
    <text evidence="8">The sequence shown here is derived from an EMBL/GenBank/DDBJ whole genome shotgun (WGS) entry which is preliminary data.</text>
</comment>
<dbReference type="PANTHER" id="PTHR12953">
    <property type="entry name" value="MEMBRANE PROTEIN CH1 RELATED"/>
    <property type="match status" value="1"/>
</dbReference>
<evidence type="ECO:0000256" key="5">
    <source>
        <dbReference type="SAM" id="MobiDB-lite"/>
    </source>
</evidence>
<evidence type="ECO:0000256" key="4">
    <source>
        <dbReference type="ARBA" id="ARBA00023136"/>
    </source>
</evidence>
<feature type="region of interest" description="Disordered" evidence="5">
    <location>
        <begin position="1366"/>
        <end position="1486"/>
    </location>
</feature>
<dbReference type="PROSITE" id="PS51469">
    <property type="entry name" value="SUN"/>
    <property type="match status" value="1"/>
</dbReference>
<feature type="compositionally biased region" description="Pro residues" evidence="5">
    <location>
        <begin position="961"/>
        <end position="970"/>
    </location>
</feature>
<name>A0A9P6FEY6_9FUNG</name>
<feature type="region of interest" description="Disordered" evidence="5">
    <location>
        <begin position="948"/>
        <end position="1042"/>
    </location>
</feature>
<proteinExistence type="predicted"/>
<dbReference type="GO" id="GO:0012505">
    <property type="term" value="C:endomembrane system"/>
    <property type="evidence" value="ECO:0007669"/>
    <property type="project" value="UniProtKB-SubCell"/>
</dbReference>
<feature type="compositionally biased region" description="Basic and acidic residues" evidence="5">
    <location>
        <begin position="499"/>
        <end position="516"/>
    </location>
</feature>
<evidence type="ECO:0000256" key="1">
    <source>
        <dbReference type="ARBA" id="ARBA00004308"/>
    </source>
</evidence>
<evidence type="ECO:0000313" key="9">
    <source>
        <dbReference type="Proteomes" id="UP000723463"/>
    </source>
</evidence>
<reference evidence="8" key="1">
    <citation type="journal article" date="2020" name="Fungal Divers.">
        <title>Resolving the Mortierellaceae phylogeny through synthesis of multi-gene phylogenetics and phylogenomics.</title>
        <authorList>
            <person name="Vandepol N."/>
            <person name="Liber J."/>
            <person name="Desiro A."/>
            <person name="Na H."/>
            <person name="Kennedy M."/>
            <person name="Barry K."/>
            <person name="Grigoriev I.V."/>
            <person name="Miller A.N."/>
            <person name="O'Donnell K."/>
            <person name="Stajich J.E."/>
            <person name="Bonito G."/>
        </authorList>
    </citation>
    <scope>NUCLEOTIDE SEQUENCE</scope>
    <source>
        <strain evidence="8">NRRL 2591</strain>
    </source>
</reference>
<feature type="region of interest" description="Disordered" evidence="5">
    <location>
        <begin position="260"/>
        <end position="279"/>
    </location>
</feature>
<feature type="compositionally biased region" description="Polar residues" evidence="5">
    <location>
        <begin position="156"/>
        <end position="187"/>
    </location>
</feature>
<dbReference type="GO" id="GO:0034975">
    <property type="term" value="P:protein folding in endoplasmic reticulum"/>
    <property type="evidence" value="ECO:0007669"/>
    <property type="project" value="TreeGrafter"/>
</dbReference>
<gene>
    <name evidence="8" type="ORF">EC957_005015</name>
</gene>
<evidence type="ECO:0000256" key="3">
    <source>
        <dbReference type="ARBA" id="ARBA00022989"/>
    </source>
</evidence>
<feature type="compositionally biased region" description="Basic and acidic residues" evidence="5">
    <location>
        <begin position="123"/>
        <end position="132"/>
    </location>
</feature>
<keyword evidence="3" id="KW-1133">Transmembrane helix</keyword>
<feature type="compositionally biased region" description="Polar residues" evidence="5">
    <location>
        <begin position="1148"/>
        <end position="1167"/>
    </location>
</feature>
<feature type="signal peptide" evidence="6">
    <location>
        <begin position="1"/>
        <end position="31"/>
    </location>
</feature>
<dbReference type="InterPro" id="IPR045120">
    <property type="entry name" value="Suco/Slp1-like"/>
</dbReference>
<dbReference type="GO" id="GO:0016020">
    <property type="term" value="C:membrane"/>
    <property type="evidence" value="ECO:0007669"/>
    <property type="project" value="InterPro"/>
</dbReference>
<protein>
    <recommendedName>
        <fullName evidence="7">SUN domain-containing protein</fullName>
    </recommendedName>
</protein>
<organism evidence="8 9">
    <name type="scientific">Mortierella hygrophila</name>
    <dbReference type="NCBI Taxonomy" id="979708"/>
    <lineage>
        <taxon>Eukaryota</taxon>
        <taxon>Fungi</taxon>
        <taxon>Fungi incertae sedis</taxon>
        <taxon>Mucoromycota</taxon>
        <taxon>Mortierellomycotina</taxon>
        <taxon>Mortierellomycetes</taxon>
        <taxon>Mortierellales</taxon>
        <taxon>Mortierellaceae</taxon>
        <taxon>Mortierella</taxon>
    </lineage>
</organism>
<keyword evidence="6" id="KW-0732">Signal</keyword>
<feature type="compositionally biased region" description="Low complexity" evidence="5">
    <location>
        <begin position="215"/>
        <end position="225"/>
    </location>
</feature>
<evidence type="ECO:0000256" key="2">
    <source>
        <dbReference type="ARBA" id="ARBA00022692"/>
    </source>
</evidence>
<feature type="compositionally biased region" description="Polar residues" evidence="5">
    <location>
        <begin position="133"/>
        <end position="146"/>
    </location>
</feature>
<feature type="compositionally biased region" description="Acidic residues" evidence="5">
    <location>
        <begin position="644"/>
        <end position="653"/>
    </location>
</feature>
<feature type="compositionally biased region" description="Basic and acidic residues" evidence="5">
    <location>
        <begin position="1027"/>
        <end position="1039"/>
    </location>
</feature>
<dbReference type="Pfam" id="PF07738">
    <property type="entry name" value="Sad1_UNC"/>
    <property type="match status" value="1"/>
</dbReference>
<feature type="compositionally biased region" description="Polar residues" evidence="5">
    <location>
        <begin position="659"/>
        <end position="683"/>
    </location>
</feature>
<feature type="compositionally biased region" description="Basic and acidic residues" evidence="5">
    <location>
        <begin position="1395"/>
        <end position="1414"/>
    </location>
</feature>
<feature type="compositionally biased region" description="Polar residues" evidence="5">
    <location>
        <begin position="574"/>
        <end position="589"/>
    </location>
</feature>
<feature type="domain" description="SUN" evidence="7">
    <location>
        <begin position="328"/>
        <end position="488"/>
    </location>
</feature>
<feature type="chain" id="PRO_5040189169" description="SUN domain-containing protein" evidence="6">
    <location>
        <begin position="32"/>
        <end position="1486"/>
    </location>
</feature>
<feature type="region of interest" description="Disordered" evidence="5">
    <location>
        <begin position="494"/>
        <end position="764"/>
    </location>
</feature>
<feature type="compositionally biased region" description="Basic and acidic residues" evidence="5">
    <location>
        <begin position="948"/>
        <end position="957"/>
    </location>
</feature>
<feature type="compositionally biased region" description="Basic and acidic residues" evidence="5">
    <location>
        <begin position="973"/>
        <end position="987"/>
    </location>
</feature>
<feature type="compositionally biased region" description="Low complexity" evidence="5">
    <location>
        <begin position="1283"/>
        <end position="1298"/>
    </location>
</feature>
<comment type="subcellular location">
    <subcellularLocation>
        <location evidence="1">Endomembrane system</location>
    </subcellularLocation>
</comment>
<feature type="compositionally biased region" description="Polar residues" evidence="5">
    <location>
        <begin position="626"/>
        <end position="636"/>
    </location>
</feature>
<keyword evidence="9" id="KW-1185">Reference proteome</keyword>
<feature type="region of interest" description="Disordered" evidence="5">
    <location>
        <begin position="1148"/>
        <end position="1349"/>
    </location>
</feature>
<feature type="region of interest" description="Disordered" evidence="5">
    <location>
        <begin position="106"/>
        <end position="244"/>
    </location>
</feature>
<feature type="compositionally biased region" description="Basic and acidic residues" evidence="5">
    <location>
        <begin position="606"/>
        <end position="622"/>
    </location>
</feature>
<feature type="compositionally biased region" description="Acidic residues" evidence="5">
    <location>
        <begin position="521"/>
        <end position="538"/>
    </location>
</feature>
<evidence type="ECO:0000313" key="8">
    <source>
        <dbReference type="EMBL" id="KAF9549023.1"/>
    </source>
</evidence>
<dbReference type="GO" id="GO:0005737">
    <property type="term" value="C:cytoplasm"/>
    <property type="evidence" value="ECO:0007669"/>
    <property type="project" value="TreeGrafter"/>
</dbReference>
<accession>A0A9P6FEY6</accession>
<feature type="compositionally biased region" description="Polar residues" evidence="5">
    <location>
        <begin position="988"/>
        <end position="1000"/>
    </location>
</feature>
<feature type="compositionally biased region" description="Basic and acidic residues" evidence="5">
    <location>
        <begin position="1463"/>
        <end position="1473"/>
    </location>
</feature>
<sequence length="1486" mass="163356">MAAAAWPCSPRPWSALVILGLVNTLFVLSSSSKHNPHAHPHVNAYLFRPNNNYNYNSNAHAAAASLPHPFFITDSPCVCIDQYSDEHTCPPQPYCYSDSVDTIQETKTTADTRSTDATTTDILSRKDHEHPTSIENQPASSPTLPGSTVVVYPQESGPSPSQANNPESTVTPTNTVAHNEPLTTGNTYPEEALVHSTPAVSPSTSGDRPAESVQSSFASTAATSTEIPTPKSRPTTTATPPHPERHILSYEQWRKQVLEKKNKPAEVAERKQRKRKPYQENTVDVAIGGEDEIGFVFPNLDSGNSKSADERAQLVGDQLGNGPDLKLAAGRDKEWIKSEYAKDPKDRFNHASATCAASVVKASKDATSITAILNEGKDNYMLNKCSTKEKFFVVELCEEILVDSFILGNYEFFSSTFKDFVVSVNRYPPRDDGWSILGQFQARNTRDAQVFKPKVPQLATYIRFDFVNHYGNEYYCPVTLLRVYGATALEQLKQEEEEEKRVAEEEKRRAELEKAKQAVMDTEDDDDDDDSEEPEVVVEDSGVTTEIVKDYSTTPLEQAESIRSDTPSPDKPVETQQGHTEPSIPSGSPETKPAQPSFDGEPSQTAEDKQDAEYKDVGEIHPDPQPNSEHSTTGQPTIVLPEWPLEDSDEESFKDDSSAHQNSGTPDTTLNSFGETMTATAEQPPTDILLPFPSTTPASMQDDDDWGNGDLDMITLSPKHKPTHIPKPLSGSKASSAGLGTPGGHSSATDSSAHPQPTPHSSQESVYKNIVNRLKALELNSSLSYQYLEEQSNVFNEVLESSEQKINQLVTHLNEAHRRLETLGRKYDQLAYSYRSHVEVDGEKRRQEFVSLASQVHLLGTQLVFQRQLFVVGAITLFSVIAFIAVTRSSSMQYAIHQSPLGVKLRAMSRHKGNLRSNDISSSVRIGSVEGLSQFDQSTLRVPHLDHRTRSADEDSHMTPPISPMTPLTPDPGHTDAGRMPDIHQRSGTEPQHPDNSSVHPNGEVTCSMFAGDNRLPLPHAHSQSDTAHHQADSPDLRPSHLNTDRFLVSRTPYPTPKSSHGSGRLFVHPNQSHPSANTIPFPIDYRPDSPVFQGPSSGQDDEQLSDADVAYMSRDMNVGRMNSSSPGSHPTTPVAKRLSISYYNQFHHSTNRPSSSLRMDTTASLTESDRTHLSPNQEDAIDSNNTSQFDLAFQKGTDGKTAMSPKSMDKAPDLRKALDDGDDDVGFVSDSVLDNASEPMAGRGEQLQNAPDLSDWDRHHGVGESLPADKEEEEEEEEEENSGVVPVSVGSRRPSGSALSDVAAVGETDPTKERPRLSRDSSSKSRRRSSHSIYRTQEPSTAARGKNHSAIAAVGLGLEMTSSMEAAASNKDLPPRPEPYLVQQQQQQLIRRQSSKDLKKDEKHDGGAFKDDDIAVVPGSIGRGERRRRAKLPGTPTDEQAAPRRRVSYGRRESAGEDEMEEQAREGDDERSPQVSRKSHTPNAV</sequence>
<feature type="compositionally biased region" description="Basic and acidic residues" evidence="5">
    <location>
        <begin position="1208"/>
        <end position="1220"/>
    </location>
</feature>
<keyword evidence="4" id="KW-0472">Membrane</keyword>
<feature type="compositionally biased region" description="Polar residues" evidence="5">
    <location>
        <begin position="1174"/>
        <end position="1190"/>
    </location>
</feature>
<feature type="compositionally biased region" description="Low complexity" evidence="5">
    <location>
        <begin position="726"/>
        <end position="739"/>
    </location>
</feature>
<dbReference type="EMBL" id="JAAAXW010000023">
    <property type="protein sequence ID" value="KAF9549023.1"/>
    <property type="molecule type" value="Genomic_DNA"/>
</dbReference>
<keyword evidence="2" id="KW-0812">Transmembrane</keyword>
<feature type="compositionally biased region" description="Polar residues" evidence="5">
    <location>
        <begin position="1474"/>
        <end position="1486"/>
    </location>
</feature>
<feature type="compositionally biased region" description="Acidic residues" evidence="5">
    <location>
        <begin position="1271"/>
        <end position="1282"/>
    </location>
</feature>
<dbReference type="PANTHER" id="PTHR12953:SF0">
    <property type="entry name" value="SUN DOMAIN-CONTAINING OSSIFICATION FACTOR"/>
    <property type="match status" value="1"/>
</dbReference>
<evidence type="ECO:0000259" key="7">
    <source>
        <dbReference type="PROSITE" id="PS51469"/>
    </source>
</evidence>
<dbReference type="InterPro" id="IPR012919">
    <property type="entry name" value="SUN_dom"/>
</dbReference>
<feature type="compositionally biased region" description="Basic and acidic residues" evidence="5">
    <location>
        <begin position="1310"/>
        <end position="1324"/>
    </location>
</feature>
<evidence type="ECO:0000256" key="6">
    <source>
        <dbReference type="SAM" id="SignalP"/>
    </source>
</evidence>
<dbReference type="Proteomes" id="UP000723463">
    <property type="component" value="Unassembled WGS sequence"/>
</dbReference>
<feature type="compositionally biased region" description="Basic and acidic residues" evidence="5">
    <location>
        <begin position="260"/>
        <end position="270"/>
    </location>
</feature>